<feature type="modified residue" description="Phosphohistidine" evidence="17">
    <location>
        <position position="731"/>
    </location>
</feature>
<dbReference type="EMBL" id="MWIP01000003">
    <property type="protein sequence ID" value="KAF1687386.1"/>
    <property type="molecule type" value="Genomic_DNA"/>
</dbReference>
<keyword evidence="10" id="KW-0067">ATP-binding</keyword>
<evidence type="ECO:0000256" key="21">
    <source>
        <dbReference type="SAM" id="Phobius"/>
    </source>
</evidence>
<dbReference type="Gene3D" id="3.30.565.10">
    <property type="entry name" value="Histidine kinase-like ATPase, C-terminal domain"/>
    <property type="match status" value="1"/>
</dbReference>
<evidence type="ECO:0000256" key="13">
    <source>
        <dbReference type="ARBA" id="ARBA00023026"/>
    </source>
</evidence>
<comment type="catalytic activity">
    <reaction evidence="1">
        <text>ATP + protein L-histidine = ADP + protein N-phospho-L-histidine.</text>
        <dbReference type="EC" id="2.7.13.3"/>
    </reaction>
</comment>
<keyword evidence="5 18" id="KW-0597">Phosphoprotein</keyword>
<dbReference type="FunFam" id="1.10.287.130:FF:000002">
    <property type="entry name" value="Two-component osmosensing histidine kinase"/>
    <property type="match status" value="1"/>
</dbReference>
<dbReference type="InterPro" id="IPR005467">
    <property type="entry name" value="His_kinase_dom"/>
</dbReference>
<keyword evidence="13" id="KW-0843">Virulence</keyword>
<organism evidence="25 26">
    <name type="scientific">Pseudoxanthomonas broegbernensis</name>
    <dbReference type="NCBI Taxonomy" id="83619"/>
    <lineage>
        <taxon>Bacteria</taxon>
        <taxon>Pseudomonadati</taxon>
        <taxon>Pseudomonadota</taxon>
        <taxon>Gammaproteobacteria</taxon>
        <taxon>Lysobacterales</taxon>
        <taxon>Lysobacteraceae</taxon>
        <taxon>Pseudoxanthomonas</taxon>
    </lineage>
</organism>
<dbReference type="Pfam" id="PF00512">
    <property type="entry name" value="HisKA"/>
    <property type="match status" value="1"/>
</dbReference>
<dbReference type="SMART" id="SM00073">
    <property type="entry name" value="HPT"/>
    <property type="match status" value="1"/>
</dbReference>
<feature type="region of interest" description="Disordered" evidence="20">
    <location>
        <begin position="622"/>
        <end position="663"/>
    </location>
</feature>
<dbReference type="InterPro" id="IPR001789">
    <property type="entry name" value="Sig_transdc_resp-reg_receiver"/>
</dbReference>
<dbReference type="Gene3D" id="3.40.50.2300">
    <property type="match status" value="1"/>
</dbReference>
<keyword evidence="14 21" id="KW-0472">Membrane</keyword>
<dbReference type="SUPFAM" id="SSF47384">
    <property type="entry name" value="Homodimeric domain of signal transducing histidine kinase"/>
    <property type="match status" value="1"/>
</dbReference>
<dbReference type="RefSeq" id="WP_162310405.1">
    <property type="nucleotide sequence ID" value="NZ_JACHGU010000005.1"/>
</dbReference>
<dbReference type="InterPro" id="IPR036097">
    <property type="entry name" value="HisK_dim/P_sf"/>
</dbReference>
<dbReference type="InterPro" id="IPR008207">
    <property type="entry name" value="Sig_transdc_His_kin_Hpt_dom"/>
</dbReference>
<dbReference type="InterPro" id="IPR036641">
    <property type="entry name" value="HPT_dom_sf"/>
</dbReference>
<evidence type="ECO:0000259" key="22">
    <source>
        <dbReference type="PROSITE" id="PS50109"/>
    </source>
</evidence>
<feature type="compositionally biased region" description="Low complexity" evidence="20">
    <location>
        <begin position="636"/>
        <end position="656"/>
    </location>
</feature>
<protein>
    <recommendedName>
        <fullName evidence="16">Sensory/regulatory protein RpfC</fullName>
        <ecNumber evidence="3">2.7.13.3</ecNumber>
    </recommendedName>
</protein>
<dbReference type="FunFam" id="3.30.565.10:FF:000010">
    <property type="entry name" value="Sensor histidine kinase RcsC"/>
    <property type="match status" value="1"/>
</dbReference>
<feature type="domain" description="HPt" evidence="24">
    <location>
        <begin position="692"/>
        <end position="785"/>
    </location>
</feature>
<evidence type="ECO:0000256" key="7">
    <source>
        <dbReference type="ARBA" id="ARBA00022692"/>
    </source>
</evidence>
<evidence type="ECO:0000256" key="20">
    <source>
        <dbReference type="SAM" id="MobiDB-lite"/>
    </source>
</evidence>
<keyword evidence="8" id="KW-0547">Nucleotide-binding</keyword>
<proteinExistence type="predicted"/>
<evidence type="ECO:0000256" key="19">
    <source>
        <dbReference type="SAM" id="Coils"/>
    </source>
</evidence>
<dbReference type="Pfam" id="PF01627">
    <property type="entry name" value="Hpt"/>
    <property type="match status" value="1"/>
</dbReference>
<feature type="coiled-coil region" evidence="19">
    <location>
        <begin position="53"/>
        <end position="97"/>
    </location>
</feature>
<dbReference type="GO" id="GO:0000155">
    <property type="term" value="F:phosphorelay sensor kinase activity"/>
    <property type="evidence" value="ECO:0007669"/>
    <property type="project" value="InterPro"/>
</dbReference>
<feature type="transmembrane region" description="Helical" evidence="21">
    <location>
        <begin position="28"/>
        <end position="46"/>
    </location>
</feature>
<dbReference type="Gene3D" id="1.10.287.130">
    <property type="match status" value="1"/>
</dbReference>
<evidence type="ECO:0000256" key="4">
    <source>
        <dbReference type="ARBA" id="ARBA00022475"/>
    </source>
</evidence>
<dbReference type="GO" id="GO:0005886">
    <property type="term" value="C:plasma membrane"/>
    <property type="evidence" value="ECO:0007669"/>
    <property type="project" value="UniProtKB-SubCell"/>
</dbReference>
<dbReference type="SMART" id="SM00388">
    <property type="entry name" value="HisKA"/>
    <property type="match status" value="1"/>
</dbReference>
<keyword evidence="9 25" id="KW-0418">Kinase</keyword>
<evidence type="ECO:0000256" key="12">
    <source>
        <dbReference type="ARBA" id="ARBA00023012"/>
    </source>
</evidence>
<evidence type="ECO:0000256" key="1">
    <source>
        <dbReference type="ARBA" id="ARBA00000085"/>
    </source>
</evidence>
<dbReference type="PROSITE" id="PS50110">
    <property type="entry name" value="RESPONSE_REGULATORY"/>
    <property type="match status" value="1"/>
</dbReference>
<dbReference type="Pfam" id="PF00072">
    <property type="entry name" value="Response_reg"/>
    <property type="match status" value="1"/>
</dbReference>
<evidence type="ECO:0000259" key="24">
    <source>
        <dbReference type="PROSITE" id="PS50894"/>
    </source>
</evidence>
<dbReference type="AlphaFoldDB" id="A0A7V8K884"/>
<sequence length="801" mass="85946">MAAVAALAILAALGLARAGIEGPWTLLAVILAGLALVAALAALAAARAQGRVLEAALARAATAEYERNQLQRDVHRHDQLEQQLMQAKQAAEAAALAKGEFLATMSHEIRTPLNGIIPMLDLIARGSLAPDQREMLRTAHESSQQLLRIVDDILDYSKLEANRLELEITTFNLRELLEAVLLLMQRSAEGKGLRLELKIDPNVRLPVRGDPVRLRQVLTNLIGNAIKFTERGAIQLSVLRLGQTPAQHQLRFEVRDSGIGIGHEQQQRLFRAFSQADASTTRLYGGTGLGLAICKRIVDLMGGRIAVQSEPGQGSTFWFEAPLLKVIGDLQARPEAHDPSRRVLVISPDLRLRQRMALLLPNWGMNASIVETTQEALERLRGHTAPGHPAGYAVVVADHDGLRRSAPALHRALTRTPAYADMRLLWLYGEESVPEELRERAGLLPRLAPDADLRGSLQRATAAAVADDPPAEPPARGMPAESAPVRWDMRDGPPPRLLLVEDNPVNMLVAQKLLAVLGYACDTAPNGEVALGHMASGDYDLVLMDCQMPVLDGYSATRRWRAHEAANTPGRRLPIVATTANAMAGDRQRCLDAGMDDYLSKPVARDQLEACLRRWLRAVPQRGAARNAGTRPPLDAPAATGVPATAGTHAGTVASGPGPMQAPEETLAADDTGVPAPAVLDPEILEELQEIAGAEVHSIVLLFLEDAPRLVRQMEQASAAPDLDAMREAAHALKSSSANVGALALSAAAKRIELGARAHALDRPAVAVALLIAEFARARVALQGWLAANGAPAQSSSLLNR</sequence>
<dbReference type="PANTHER" id="PTHR45339">
    <property type="entry name" value="HYBRID SIGNAL TRANSDUCTION HISTIDINE KINASE J"/>
    <property type="match status" value="1"/>
</dbReference>
<dbReference type="PROSITE" id="PS50894">
    <property type="entry name" value="HPT"/>
    <property type="match status" value="1"/>
</dbReference>
<dbReference type="EC" id="2.7.13.3" evidence="3"/>
<accession>A0A7V8K884</accession>
<evidence type="ECO:0000256" key="6">
    <source>
        <dbReference type="ARBA" id="ARBA00022679"/>
    </source>
</evidence>
<evidence type="ECO:0000256" key="14">
    <source>
        <dbReference type="ARBA" id="ARBA00023136"/>
    </source>
</evidence>
<dbReference type="SMART" id="SM00387">
    <property type="entry name" value="HATPase_c"/>
    <property type="match status" value="1"/>
</dbReference>
<evidence type="ECO:0000256" key="9">
    <source>
        <dbReference type="ARBA" id="ARBA00022777"/>
    </source>
</evidence>
<comment type="subcellular location">
    <subcellularLocation>
        <location evidence="2">Cell inner membrane</location>
        <topology evidence="2">Multi-pass membrane protein</topology>
    </subcellularLocation>
</comment>
<evidence type="ECO:0000313" key="26">
    <source>
        <dbReference type="Proteomes" id="UP000462066"/>
    </source>
</evidence>
<dbReference type="InterPro" id="IPR003594">
    <property type="entry name" value="HATPase_dom"/>
</dbReference>
<dbReference type="Proteomes" id="UP000462066">
    <property type="component" value="Unassembled WGS sequence"/>
</dbReference>
<dbReference type="PROSITE" id="PS50109">
    <property type="entry name" value="HIS_KIN"/>
    <property type="match status" value="1"/>
</dbReference>
<evidence type="ECO:0000256" key="11">
    <source>
        <dbReference type="ARBA" id="ARBA00022989"/>
    </source>
</evidence>
<evidence type="ECO:0000256" key="2">
    <source>
        <dbReference type="ARBA" id="ARBA00004429"/>
    </source>
</evidence>
<keyword evidence="6" id="KW-0808">Transferase</keyword>
<dbReference type="InterPro" id="IPR003661">
    <property type="entry name" value="HisK_dim/P_dom"/>
</dbReference>
<dbReference type="SUPFAM" id="SSF52172">
    <property type="entry name" value="CheY-like"/>
    <property type="match status" value="1"/>
</dbReference>
<keyword evidence="11 21" id="KW-1133">Transmembrane helix</keyword>
<keyword evidence="26" id="KW-1185">Reference proteome</keyword>
<dbReference type="Gene3D" id="1.20.120.160">
    <property type="entry name" value="HPT domain"/>
    <property type="match status" value="1"/>
</dbReference>
<keyword evidence="4" id="KW-1003">Cell membrane</keyword>
<keyword evidence="12" id="KW-0902">Two-component regulatory system</keyword>
<evidence type="ECO:0000256" key="15">
    <source>
        <dbReference type="ARBA" id="ARBA00064003"/>
    </source>
</evidence>
<evidence type="ECO:0000256" key="16">
    <source>
        <dbReference type="ARBA" id="ARBA00068150"/>
    </source>
</evidence>
<dbReference type="SUPFAM" id="SSF47226">
    <property type="entry name" value="Histidine-containing phosphotransfer domain, HPT domain"/>
    <property type="match status" value="1"/>
</dbReference>
<dbReference type="CDD" id="cd00082">
    <property type="entry name" value="HisKA"/>
    <property type="match status" value="1"/>
</dbReference>
<comment type="subunit">
    <text evidence="15">At low DSF concentrations, interacts with RpfF.</text>
</comment>
<dbReference type="InterPro" id="IPR036890">
    <property type="entry name" value="HATPase_C_sf"/>
</dbReference>
<dbReference type="SMART" id="SM00448">
    <property type="entry name" value="REC"/>
    <property type="match status" value="1"/>
</dbReference>
<keyword evidence="7 21" id="KW-0812">Transmembrane</keyword>
<gene>
    <name evidence="25" type="ORF">B1992_04190</name>
</gene>
<dbReference type="CDD" id="cd17546">
    <property type="entry name" value="REC_hyHK_CKI1_RcsC-like"/>
    <property type="match status" value="1"/>
</dbReference>
<comment type="caution">
    <text evidence="25">The sequence shown here is derived from an EMBL/GenBank/DDBJ whole genome shotgun (WGS) entry which is preliminary data.</text>
</comment>
<evidence type="ECO:0000256" key="18">
    <source>
        <dbReference type="PROSITE-ProRule" id="PRU00169"/>
    </source>
</evidence>
<dbReference type="PRINTS" id="PR00344">
    <property type="entry name" value="BCTRLSENSOR"/>
</dbReference>
<dbReference type="CDD" id="cd16922">
    <property type="entry name" value="HATPase_EvgS-ArcB-TorS-like"/>
    <property type="match status" value="1"/>
</dbReference>
<keyword evidence="19" id="KW-0175">Coiled coil</keyword>
<evidence type="ECO:0000256" key="17">
    <source>
        <dbReference type="PROSITE-ProRule" id="PRU00110"/>
    </source>
</evidence>
<dbReference type="InterPro" id="IPR011006">
    <property type="entry name" value="CheY-like_superfamily"/>
</dbReference>
<dbReference type="InterPro" id="IPR004358">
    <property type="entry name" value="Sig_transdc_His_kin-like_C"/>
</dbReference>
<dbReference type="PANTHER" id="PTHR45339:SF1">
    <property type="entry name" value="HYBRID SIGNAL TRANSDUCTION HISTIDINE KINASE J"/>
    <property type="match status" value="1"/>
</dbReference>
<evidence type="ECO:0000259" key="23">
    <source>
        <dbReference type="PROSITE" id="PS50110"/>
    </source>
</evidence>
<dbReference type="SUPFAM" id="SSF55874">
    <property type="entry name" value="ATPase domain of HSP90 chaperone/DNA topoisomerase II/histidine kinase"/>
    <property type="match status" value="1"/>
</dbReference>
<feature type="domain" description="Response regulatory" evidence="23">
    <location>
        <begin position="496"/>
        <end position="616"/>
    </location>
</feature>
<evidence type="ECO:0000256" key="5">
    <source>
        <dbReference type="ARBA" id="ARBA00022553"/>
    </source>
</evidence>
<feature type="region of interest" description="Disordered" evidence="20">
    <location>
        <begin position="458"/>
        <end position="487"/>
    </location>
</feature>
<name>A0A7V8K884_9GAMM</name>
<reference evidence="25 26" key="1">
    <citation type="submission" date="2017-10" db="EMBL/GenBank/DDBJ databases">
        <title>Whole genome sequencing of Pseudoxanthomonas broegbernensis DSM 12573(T).</title>
        <authorList>
            <person name="Kumar S."/>
            <person name="Bansal K."/>
            <person name="Kaur A."/>
            <person name="Patil P."/>
            <person name="Sharma S."/>
            <person name="Patil P.B."/>
        </authorList>
    </citation>
    <scope>NUCLEOTIDE SEQUENCE [LARGE SCALE GENOMIC DNA]</scope>
    <source>
        <strain evidence="25 26">DSM 12573</strain>
    </source>
</reference>
<feature type="domain" description="Histidine kinase" evidence="22">
    <location>
        <begin position="104"/>
        <end position="325"/>
    </location>
</feature>
<dbReference type="GO" id="GO:0005524">
    <property type="term" value="F:ATP binding"/>
    <property type="evidence" value="ECO:0007669"/>
    <property type="project" value="UniProtKB-KW"/>
</dbReference>
<evidence type="ECO:0000256" key="10">
    <source>
        <dbReference type="ARBA" id="ARBA00022840"/>
    </source>
</evidence>
<dbReference type="Pfam" id="PF02518">
    <property type="entry name" value="HATPase_c"/>
    <property type="match status" value="1"/>
</dbReference>
<feature type="modified residue" description="4-aspartylphosphate" evidence="18">
    <location>
        <position position="545"/>
    </location>
</feature>
<evidence type="ECO:0000256" key="3">
    <source>
        <dbReference type="ARBA" id="ARBA00012438"/>
    </source>
</evidence>
<evidence type="ECO:0000313" key="25">
    <source>
        <dbReference type="EMBL" id="KAF1687386.1"/>
    </source>
</evidence>
<evidence type="ECO:0000256" key="8">
    <source>
        <dbReference type="ARBA" id="ARBA00022741"/>
    </source>
</evidence>